<dbReference type="InParanoid" id="A0A1S0TWB8"/>
<dbReference type="RefSeq" id="XP_003142880.1">
    <property type="nucleotide sequence ID" value="XM_003142832.1"/>
</dbReference>
<dbReference type="GeneID" id="9944715"/>
<dbReference type="OrthoDB" id="10519664at2759"/>
<gene>
    <name evidence="2" type="ORF">LOAG_07299</name>
</gene>
<accession>A0A1S0TWB8</accession>
<proteinExistence type="predicted"/>
<keyword evidence="1" id="KW-1133">Transmembrane helix</keyword>
<evidence type="ECO:0000313" key="2">
    <source>
        <dbReference type="EMBL" id="EFO21190.1"/>
    </source>
</evidence>
<dbReference type="KEGG" id="loa:LOAG_07299"/>
<feature type="transmembrane region" description="Helical" evidence="1">
    <location>
        <begin position="33"/>
        <end position="51"/>
    </location>
</feature>
<keyword evidence="1" id="KW-0472">Membrane</keyword>
<sequence length="100" mass="11215">MSQGLFWAVSTKPHETCETRPETTIDSIGRASFVYPVTFTTTVILISCCRATTRRRQTKRWCGTTDINCSGVVCECLFGRSVSVFVYVHVCQCMLGSYVE</sequence>
<evidence type="ECO:0000256" key="1">
    <source>
        <dbReference type="SAM" id="Phobius"/>
    </source>
</evidence>
<name>A0A1S0TWB8_LOALO</name>
<dbReference type="EMBL" id="JH712135">
    <property type="protein sequence ID" value="EFO21190.1"/>
    <property type="molecule type" value="Genomic_DNA"/>
</dbReference>
<keyword evidence="1" id="KW-0812">Transmembrane</keyword>
<reference evidence="2" key="1">
    <citation type="submission" date="2012-04" db="EMBL/GenBank/DDBJ databases">
        <title>The Genome Sequence of Loa loa.</title>
        <authorList>
            <consortium name="The Broad Institute Genome Sequencing Platform"/>
            <consortium name="Broad Institute Genome Sequencing Center for Infectious Disease"/>
            <person name="Nutman T.B."/>
            <person name="Fink D.L."/>
            <person name="Russ C."/>
            <person name="Young S."/>
            <person name="Zeng Q."/>
            <person name="Gargeya S."/>
            <person name="Alvarado L."/>
            <person name="Berlin A."/>
            <person name="Chapman S.B."/>
            <person name="Chen Z."/>
            <person name="Freedman E."/>
            <person name="Gellesch M."/>
            <person name="Goldberg J."/>
            <person name="Griggs A."/>
            <person name="Gujja S."/>
            <person name="Heilman E.R."/>
            <person name="Heiman D."/>
            <person name="Howarth C."/>
            <person name="Mehta T."/>
            <person name="Neiman D."/>
            <person name="Pearson M."/>
            <person name="Roberts A."/>
            <person name="Saif S."/>
            <person name="Shea T."/>
            <person name="Shenoy N."/>
            <person name="Sisk P."/>
            <person name="Stolte C."/>
            <person name="Sykes S."/>
            <person name="White J."/>
            <person name="Yandava C."/>
            <person name="Haas B."/>
            <person name="Henn M.R."/>
            <person name="Nusbaum C."/>
            <person name="Birren B."/>
        </authorList>
    </citation>
    <scope>NUCLEOTIDE SEQUENCE [LARGE SCALE GENOMIC DNA]</scope>
</reference>
<protein>
    <submittedName>
        <fullName evidence="2">Uncharacterized protein</fullName>
    </submittedName>
</protein>
<dbReference type="CTD" id="9944715"/>
<organism evidence="2">
    <name type="scientific">Loa loa</name>
    <name type="common">Eye worm</name>
    <name type="synonym">Filaria loa</name>
    <dbReference type="NCBI Taxonomy" id="7209"/>
    <lineage>
        <taxon>Eukaryota</taxon>
        <taxon>Metazoa</taxon>
        <taxon>Ecdysozoa</taxon>
        <taxon>Nematoda</taxon>
        <taxon>Chromadorea</taxon>
        <taxon>Rhabditida</taxon>
        <taxon>Spirurina</taxon>
        <taxon>Spiruromorpha</taxon>
        <taxon>Filarioidea</taxon>
        <taxon>Onchocercidae</taxon>
        <taxon>Loa</taxon>
    </lineage>
</organism>
<dbReference type="AlphaFoldDB" id="A0A1S0TWB8"/>